<sequence>MTPNELLLRHAGVIVKSLLQQLDKAYKRFLKFSDTSLAAEVGTSRHWSAVRGMEQSQEEMDSYIEQLLAMDELTQWSSKLHQDRYKFVEKYDIAMEKYRGVVTNENQN</sequence>
<protein>
    <submittedName>
        <fullName evidence="1">Protein of uncharacterized function (DUF1140)</fullName>
    </submittedName>
</protein>
<accession>A0A380CAX0</accession>
<name>A0A380CAX0_9STAP</name>
<gene>
    <name evidence="1" type="ORF">NCTC12413_01066</name>
</gene>
<dbReference type="Proteomes" id="UP000254956">
    <property type="component" value="Unassembled WGS sequence"/>
</dbReference>
<evidence type="ECO:0000313" key="1">
    <source>
        <dbReference type="EMBL" id="SUJ16720.1"/>
    </source>
</evidence>
<proteinExistence type="predicted"/>
<reference evidence="1 2" key="1">
    <citation type="submission" date="2018-06" db="EMBL/GenBank/DDBJ databases">
        <authorList>
            <consortium name="Pathogen Informatics"/>
            <person name="Doyle S."/>
        </authorList>
    </citation>
    <scope>NUCLEOTIDE SEQUENCE [LARGE SCALE GENOMIC DNA]</scope>
    <source>
        <strain evidence="1 2">NCTC12413</strain>
    </source>
</reference>
<dbReference type="InterPro" id="IPR009520">
    <property type="entry name" value="DUF1140"/>
</dbReference>
<evidence type="ECO:0000313" key="2">
    <source>
        <dbReference type="Proteomes" id="UP000254956"/>
    </source>
</evidence>
<dbReference type="EMBL" id="UGZE01000001">
    <property type="protein sequence ID" value="SUJ16720.1"/>
    <property type="molecule type" value="Genomic_DNA"/>
</dbReference>
<organism evidence="1 2">
    <name type="scientific">Staphylococcus arlettae</name>
    <dbReference type="NCBI Taxonomy" id="29378"/>
    <lineage>
        <taxon>Bacteria</taxon>
        <taxon>Bacillati</taxon>
        <taxon>Bacillota</taxon>
        <taxon>Bacilli</taxon>
        <taxon>Bacillales</taxon>
        <taxon>Staphylococcaceae</taxon>
        <taxon>Staphylococcus</taxon>
    </lineage>
</organism>
<dbReference type="RefSeq" id="WP_115291386.1">
    <property type="nucleotide sequence ID" value="NZ_UGZE01000001.1"/>
</dbReference>
<dbReference type="OrthoDB" id="2242786at2"/>
<dbReference type="AlphaFoldDB" id="A0A380CAX0"/>
<dbReference type="Pfam" id="PF06600">
    <property type="entry name" value="DUF1140"/>
    <property type="match status" value="1"/>
</dbReference>